<evidence type="ECO:0000256" key="3">
    <source>
        <dbReference type="ARBA" id="ARBA00022692"/>
    </source>
</evidence>
<feature type="transmembrane region" description="Helical" evidence="7">
    <location>
        <begin position="811"/>
        <end position="838"/>
    </location>
</feature>
<dbReference type="KEGG" id="cai:Caci_7898"/>
<dbReference type="InParanoid" id="C7QFE4"/>
<feature type="transmembrane region" description="Helical" evidence="7">
    <location>
        <begin position="775"/>
        <end position="799"/>
    </location>
</feature>
<comment type="subcellular location">
    <subcellularLocation>
        <location evidence="1">Cell membrane</location>
        <topology evidence="1">Multi-pass membrane protein</topology>
    </subcellularLocation>
</comment>
<evidence type="ECO:0000256" key="5">
    <source>
        <dbReference type="ARBA" id="ARBA00023136"/>
    </source>
</evidence>
<dbReference type="InterPro" id="IPR025857">
    <property type="entry name" value="MacB_PCD"/>
</dbReference>
<feature type="domain" description="ABC3 transporter permease C-terminal" evidence="8">
    <location>
        <begin position="729"/>
        <end position="845"/>
    </location>
</feature>
<evidence type="ECO:0000313" key="11">
    <source>
        <dbReference type="Proteomes" id="UP000000851"/>
    </source>
</evidence>
<keyword evidence="11" id="KW-1185">Reference proteome</keyword>
<dbReference type="GO" id="GO:0005886">
    <property type="term" value="C:plasma membrane"/>
    <property type="evidence" value="ECO:0007669"/>
    <property type="project" value="UniProtKB-SubCell"/>
</dbReference>
<evidence type="ECO:0000256" key="6">
    <source>
        <dbReference type="ARBA" id="ARBA00038076"/>
    </source>
</evidence>
<dbReference type="Pfam" id="PF12704">
    <property type="entry name" value="MacB_PCD"/>
    <property type="match status" value="2"/>
</dbReference>
<dbReference type="eggNOG" id="COG0577">
    <property type="taxonomic scope" value="Bacteria"/>
</dbReference>
<dbReference type="PANTHER" id="PTHR30572:SF4">
    <property type="entry name" value="ABC TRANSPORTER PERMEASE YTRF"/>
    <property type="match status" value="1"/>
</dbReference>
<evidence type="ECO:0000256" key="1">
    <source>
        <dbReference type="ARBA" id="ARBA00004651"/>
    </source>
</evidence>
<proteinExistence type="inferred from homology"/>
<feature type="transmembrane region" description="Helical" evidence="7">
    <location>
        <begin position="264"/>
        <end position="285"/>
    </location>
</feature>
<dbReference type="Pfam" id="PF02687">
    <property type="entry name" value="FtsX"/>
    <property type="match status" value="2"/>
</dbReference>
<evidence type="ECO:0000313" key="10">
    <source>
        <dbReference type="EMBL" id="ACU76721.1"/>
    </source>
</evidence>
<feature type="domain" description="MacB-like periplasmic core" evidence="9">
    <location>
        <begin position="491"/>
        <end position="691"/>
    </location>
</feature>
<dbReference type="OrthoDB" id="9780560at2"/>
<reference evidence="10 11" key="1">
    <citation type="journal article" date="2009" name="Stand. Genomic Sci.">
        <title>Complete genome sequence of Catenulispora acidiphila type strain (ID 139908).</title>
        <authorList>
            <person name="Copeland A."/>
            <person name="Lapidus A."/>
            <person name="Glavina Del Rio T."/>
            <person name="Nolan M."/>
            <person name="Lucas S."/>
            <person name="Chen F."/>
            <person name="Tice H."/>
            <person name="Cheng J.F."/>
            <person name="Bruce D."/>
            <person name="Goodwin L."/>
            <person name="Pitluck S."/>
            <person name="Mikhailova N."/>
            <person name="Pati A."/>
            <person name="Ivanova N."/>
            <person name="Mavromatis K."/>
            <person name="Chen A."/>
            <person name="Palaniappan K."/>
            <person name="Chain P."/>
            <person name="Land M."/>
            <person name="Hauser L."/>
            <person name="Chang Y.J."/>
            <person name="Jeffries C.D."/>
            <person name="Chertkov O."/>
            <person name="Brettin T."/>
            <person name="Detter J.C."/>
            <person name="Han C."/>
            <person name="Ali Z."/>
            <person name="Tindall B.J."/>
            <person name="Goker M."/>
            <person name="Bristow J."/>
            <person name="Eisen J.A."/>
            <person name="Markowitz V."/>
            <person name="Hugenholtz P."/>
            <person name="Kyrpides N.C."/>
            <person name="Klenk H.P."/>
        </authorList>
    </citation>
    <scope>NUCLEOTIDE SEQUENCE [LARGE SCALE GENOMIC DNA]</scope>
    <source>
        <strain evidence="11">DSM 44928 / JCM 14897 / NBRC 102108 / NRRL B-24433 / ID139908</strain>
    </source>
</reference>
<feature type="domain" description="ABC3 transporter permease C-terminal" evidence="8">
    <location>
        <begin position="269"/>
        <end position="389"/>
    </location>
</feature>
<feature type="transmembrane region" description="Helical" evidence="7">
    <location>
        <begin position="411"/>
        <end position="432"/>
    </location>
</feature>
<dbReference type="InterPro" id="IPR050250">
    <property type="entry name" value="Macrolide_Exporter_MacB"/>
</dbReference>
<dbReference type="HOGENOM" id="CLU_012341_1_0_11"/>
<dbReference type="PANTHER" id="PTHR30572">
    <property type="entry name" value="MEMBRANE COMPONENT OF TRANSPORTER-RELATED"/>
    <property type="match status" value="1"/>
</dbReference>
<feature type="transmembrane region" description="Helical" evidence="7">
    <location>
        <begin position="317"/>
        <end position="340"/>
    </location>
</feature>
<evidence type="ECO:0008006" key="12">
    <source>
        <dbReference type="Google" id="ProtNLM"/>
    </source>
</evidence>
<keyword evidence="4 7" id="KW-1133">Transmembrane helix</keyword>
<comment type="similarity">
    <text evidence="6">Belongs to the ABC-4 integral membrane protein family.</text>
</comment>
<feature type="transmembrane region" description="Helical" evidence="7">
    <location>
        <begin position="360"/>
        <end position="381"/>
    </location>
</feature>
<sequence length="853" mass="87228" precursor="true">MWKASRRNFFAHKGRLWLSLVAVVLSVAFVTGTLMFTSTITTTFDRLFATTASDVAVSAKVDKDAAPGSPEQTVSASVLDGVKALPGVQAVYGDITTDRLAVVGADNKAISNSAGGPTIGANWYATPHPAVNLTSGRPPAGPGDVVVDADTAAKKHLALGSPLRVVTGTDAGTFQVTVSGIATFRTTNPGETLFYFDTNTAQTKLLGKPGVFTGVDLDAKPGTADDTLKSEVSAKLGAGYDVKTRAEQEADGRNSVGFIGFMKYVMLGFAGISLMVGAFLIVNTFQMLVAQRTRELGLLRALGASRRQVNRSVRLEALLLGVIGASLGIAAGAGLAYGLIAVMNGVGMNLQASDMSVTPTAVIAGYAVGVLVTLLAVWIPARRAARITPMAALRDAGTPGDRRSSWLRNGIGLAIIGGGAAALIGGAANGASAAGGLLLGLGVLVTLIGAILLGPLLAGVVIRVLGVWMPAAYGSVGTMAQRNALRNPRRTGATAAALMIGLSLVSGMAVVGSSLVTSATAEMDRSVGADYIITTNGGLVITPEVLAKTEATPGLAHVTENKFLDATVSGSSGDGKMQIAAASPTMVQDFDATTTAGSLSEVFTKPGIAIPAAEAKSRNASVGSVVTVTVHGGTPVKLPVLAILSDKTVFNHGDGYISLDTLSKSLPASAQPDDLMLFAKADKGQQDKAYQALKDGLAPFPQVTVKSQTDYKKLIHDQVGGVLNMVYGLLGLAIVVAILGVVNTLALSVVERTREIGLIRAIGMGRRKTRRMIRLESVVIALFGAALGVGLGLAWGVAAQRVLSGIGISTLAIPVGTIVAVFFGAAVVGLLAALAPAFRASRMNVLRAIAADG</sequence>
<dbReference type="GO" id="GO:0022857">
    <property type="term" value="F:transmembrane transporter activity"/>
    <property type="evidence" value="ECO:0007669"/>
    <property type="project" value="TreeGrafter"/>
</dbReference>
<dbReference type="AlphaFoldDB" id="C7QFE4"/>
<accession>C7QFE4</accession>
<feature type="transmembrane region" description="Helical" evidence="7">
    <location>
        <begin position="725"/>
        <end position="750"/>
    </location>
</feature>
<keyword evidence="3 7" id="KW-0812">Transmembrane</keyword>
<name>C7QFE4_CATAD</name>
<organism evidence="10 11">
    <name type="scientific">Catenulispora acidiphila (strain DSM 44928 / JCM 14897 / NBRC 102108 / NRRL B-24433 / ID139908)</name>
    <dbReference type="NCBI Taxonomy" id="479433"/>
    <lineage>
        <taxon>Bacteria</taxon>
        <taxon>Bacillati</taxon>
        <taxon>Actinomycetota</taxon>
        <taxon>Actinomycetes</taxon>
        <taxon>Catenulisporales</taxon>
        <taxon>Catenulisporaceae</taxon>
        <taxon>Catenulispora</taxon>
    </lineage>
</organism>
<keyword evidence="5 7" id="KW-0472">Membrane</keyword>
<feature type="transmembrane region" description="Helical" evidence="7">
    <location>
        <begin position="438"/>
        <end position="471"/>
    </location>
</feature>
<dbReference type="InterPro" id="IPR003838">
    <property type="entry name" value="ABC3_permease_C"/>
</dbReference>
<evidence type="ECO:0000259" key="8">
    <source>
        <dbReference type="Pfam" id="PF02687"/>
    </source>
</evidence>
<evidence type="ECO:0000256" key="7">
    <source>
        <dbReference type="SAM" id="Phobius"/>
    </source>
</evidence>
<protein>
    <recommendedName>
        <fullName evidence="12">ABC3 transporter permease protein domain-containing protein</fullName>
    </recommendedName>
</protein>
<evidence type="ECO:0000256" key="2">
    <source>
        <dbReference type="ARBA" id="ARBA00022475"/>
    </source>
</evidence>
<dbReference type="RefSeq" id="WP_015796446.1">
    <property type="nucleotide sequence ID" value="NC_013131.1"/>
</dbReference>
<gene>
    <name evidence="10" type="ordered locus">Caci_7898</name>
</gene>
<evidence type="ECO:0000256" key="4">
    <source>
        <dbReference type="ARBA" id="ARBA00022989"/>
    </source>
</evidence>
<feature type="domain" description="MacB-like periplasmic core" evidence="9">
    <location>
        <begin position="17"/>
        <end position="233"/>
    </location>
</feature>
<feature type="transmembrane region" description="Helical" evidence="7">
    <location>
        <begin position="492"/>
        <end position="516"/>
    </location>
</feature>
<evidence type="ECO:0000259" key="9">
    <source>
        <dbReference type="Pfam" id="PF12704"/>
    </source>
</evidence>
<dbReference type="Proteomes" id="UP000000851">
    <property type="component" value="Chromosome"/>
</dbReference>
<dbReference type="EMBL" id="CP001700">
    <property type="protein sequence ID" value="ACU76721.1"/>
    <property type="molecule type" value="Genomic_DNA"/>
</dbReference>
<dbReference type="STRING" id="479433.Caci_7898"/>
<keyword evidence="2" id="KW-1003">Cell membrane</keyword>